<dbReference type="PANTHER" id="PTHR30566:SF5">
    <property type="entry name" value="MECHANOSENSITIVE ION CHANNEL PROTEIN 1, MITOCHONDRIAL-RELATED"/>
    <property type="match status" value="1"/>
</dbReference>
<dbReference type="GO" id="GO:0005886">
    <property type="term" value="C:plasma membrane"/>
    <property type="evidence" value="ECO:0007669"/>
    <property type="project" value="UniProtKB-SubCell"/>
</dbReference>
<evidence type="ECO:0000313" key="10">
    <source>
        <dbReference type="EMBL" id="AJC87647.1"/>
    </source>
</evidence>
<keyword evidence="6" id="KW-0175">Coiled coil</keyword>
<feature type="domain" description="Mechanosensitive ion channel transmembrane helices 2/3" evidence="9">
    <location>
        <begin position="256"/>
        <end position="297"/>
    </location>
</feature>
<dbReference type="SUPFAM" id="SSF50182">
    <property type="entry name" value="Sm-like ribonucleoproteins"/>
    <property type="match status" value="1"/>
</dbReference>
<evidence type="ECO:0000256" key="2">
    <source>
        <dbReference type="ARBA" id="ARBA00022475"/>
    </source>
</evidence>
<dbReference type="InterPro" id="IPR010920">
    <property type="entry name" value="LSM_dom_sf"/>
</dbReference>
<evidence type="ECO:0000259" key="8">
    <source>
        <dbReference type="Pfam" id="PF00924"/>
    </source>
</evidence>
<dbReference type="RefSeq" id="WP_039649837.1">
    <property type="nucleotide sequence ID" value="NZ_CP007770.1"/>
</dbReference>
<proteinExistence type="predicted"/>
<reference evidence="10 11" key="1">
    <citation type="journal article" date="2014" name="Genome Biol. Evol.">
        <title>Comparative Genomics of the Campylobacter lari Group.</title>
        <authorList>
            <person name="Miller W.G."/>
            <person name="Yee E."/>
            <person name="Chapman M.H."/>
            <person name="Smith T.P."/>
            <person name="Bono J.L."/>
            <person name="Huynh S."/>
            <person name="Parker C.T."/>
            <person name="Vandamme P."/>
            <person name="Luong K."/>
            <person name="Korlach J."/>
        </authorList>
    </citation>
    <scope>NUCLEOTIDE SEQUENCE [LARGE SCALE GENOMIC DNA]</scope>
    <source>
        <strain evidence="10 11">NCTC 12927</strain>
    </source>
</reference>
<evidence type="ECO:0000313" key="11">
    <source>
        <dbReference type="Proteomes" id="UP000031163"/>
    </source>
</evidence>
<evidence type="ECO:0000256" key="7">
    <source>
        <dbReference type="SAM" id="Phobius"/>
    </source>
</evidence>
<dbReference type="HOGENOM" id="CLU_537133_0_0_7"/>
<feature type="transmembrane region" description="Helical" evidence="7">
    <location>
        <begin position="219"/>
        <end position="240"/>
    </location>
</feature>
<evidence type="ECO:0000256" key="4">
    <source>
        <dbReference type="ARBA" id="ARBA00022989"/>
    </source>
</evidence>
<sequence length="510" mass="59710">MKKIILFLFFLVGPILSQDEIEHLKQRLEQLHNNLSYNVWVEKYNNFNIYKKTQEEVISLEKESLKANERNKTILERQILILKERLELLNEYKSTNFSKVILAPEEVEKMDKLTNPLSIIAAYSHIKKLKRDREDFINILNSFKQTLEELVKENILIAELVKLNPSQENQERLATSNQMIRDFSQTLRFGEISYSVYEKKIQEEIDKTTVSIKMQGLRAFNVVLAIVIVIAIAFLLKFIVRKYIEDNDDRFYTANKIINFININVIVLILLFSYIENISYLITVLGFASAGLAIAMKDMFMSMLGWCVIVFGGSFRVGDRIRVFQNGNQYIGDIIDISFLRITLYEDITLLTYTDNRRSGRIIFIPNNFIFTNLISNYTHHGMKTVWDGLDITLTFDSNHQKALEIVQDIIIKASKGYTKIAKESMAKLRNEYSIRNPKVEPRFFTFFESYGMRISAWYMTNSYMALVLRSNISKEIINEFNKHDDIKISYPTQNLYVSKNEFINNKENI</sequence>
<name>A0A0A8H145_9BACT</name>
<evidence type="ECO:0000256" key="5">
    <source>
        <dbReference type="ARBA" id="ARBA00023136"/>
    </source>
</evidence>
<comment type="subcellular location">
    <subcellularLocation>
        <location evidence="1">Cell membrane</location>
        <topology evidence="1">Multi-pass membrane protein</topology>
    </subcellularLocation>
</comment>
<accession>A0A0A8H145</accession>
<dbReference type="Gene3D" id="3.30.70.100">
    <property type="match status" value="1"/>
</dbReference>
<dbReference type="Pfam" id="PF00924">
    <property type="entry name" value="MS_channel_2nd"/>
    <property type="match status" value="1"/>
</dbReference>
<evidence type="ECO:0000256" key="3">
    <source>
        <dbReference type="ARBA" id="ARBA00022692"/>
    </source>
</evidence>
<evidence type="ECO:0000259" key="9">
    <source>
        <dbReference type="Pfam" id="PF21088"/>
    </source>
</evidence>
<dbReference type="InterPro" id="IPR023408">
    <property type="entry name" value="MscS_beta-dom_sf"/>
</dbReference>
<dbReference type="Pfam" id="PF21088">
    <property type="entry name" value="MS_channel_1st"/>
    <property type="match status" value="1"/>
</dbReference>
<feature type="coiled-coil region" evidence="6">
    <location>
        <begin position="50"/>
        <end position="85"/>
    </location>
</feature>
<keyword evidence="2" id="KW-1003">Cell membrane</keyword>
<organism evidence="10 11">
    <name type="scientific">Campylobacter insulaenigrae NCTC 12927</name>
    <dbReference type="NCBI Taxonomy" id="1031564"/>
    <lineage>
        <taxon>Bacteria</taxon>
        <taxon>Pseudomonadati</taxon>
        <taxon>Campylobacterota</taxon>
        <taxon>Epsilonproteobacteria</taxon>
        <taxon>Campylobacterales</taxon>
        <taxon>Campylobacteraceae</taxon>
        <taxon>Campylobacter</taxon>
    </lineage>
</organism>
<keyword evidence="3 7" id="KW-0812">Transmembrane</keyword>
<dbReference type="InterPro" id="IPR049142">
    <property type="entry name" value="MS_channel_1st"/>
</dbReference>
<dbReference type="SUPFAM" id="SSF82689">
    <property type="entry name" value="Mechanosensitive channel protein MscS (YggB), C-terminal domain"/>
    <property type="match status" value="1"/>
</dbReference>
<keyword evidence="5 7" id="KW-0472">Membrane</keyword>
<dbReference type="Gene3D" id="2.30.30.60">
    <property type="match status" value="1"/>
</dbReference>
<dbReference type="EMBL" id="CP007770">
    <property type="protein sequence ID" value="AJC87647.1"/>
    <property type="molecule type" value="Genomic_DNA"/>
</dbReference>
<dbReference type="AlphaFoldDB" id="A0A0A8H145"/>
<dbReference type="GO" id="GO:0008381">
    <property type="term" value="F:mechanosensitive monoatomic ion channel activity"/>
    <property type="evidence" value="ECO:0007669"/>
    <property type="project" value="UniProtKB-ARBA"/>
</dbReference>
<dbReference type="InterPro" id="IPR011066">
    <property type="entry name" value="MscS_channel_C_sf"/>
</dbReference>
<dbReference type="Proteomes" id="UP000031163">
    <property type="component" value="Chromosome"/>
</dbReference>
<feature type="domain" description="Mechanosensitive ion channel MscS" evidence="8">
    <location>
        <begin position="298"/>
        <end position="380"/>
    </location>
</feature>
<gene>
    <name evidence="10" type="ORF">CINS_0677</name>
</gene>
<dbReference type="STRING" id="1031564.CINS_0677"/>
<evidence type="ECO:0000256" key="6">
    <source>
        <dbReference type="SAM" id="Coils"/>
    </source>
</evidence>
<protein>
    <submittedName>
        <fullName evidence="10">Mechanosensitive ion channel family protein</fullName>
    </submittedName>
</protein>
<dbReference type="KEGG" id="cis:CINS_0677"/>
<dbReference type="InterPro" id="IPR006685">
    <property type="entry name" value="MscS_channel_2nd"/>
</dbReference>
<keyword evidence="4 7" id="KW-1133">Transmembrane helix</keyword>
<dbReference type="PANTHER" id="PTHR30566">
    <property type="entry name" value="YNAI-RELATED MECHANOSENSITIVE ION CHANNEL"/>
    <property type="match status" value="1"/>
</dbReference>
<dbReference type="GeneID" id="74431481"/>
<evidence type="ECO:0000256" key="1">
    <source>
        <dbReference type="ARBA" id="ARBA00004651"/>
    </source>
</evidence>